<dbReference type="AlphaFoldDB" id="A0A7J8QYR1"/>
<reference evidence="1 2" key="1">
    <citation type="journal article" date="2019" name="Genome Biol. Evol.">
        <title>Insights into the evolution of the New World diploid cottons (Gossypium, subgenus Houzingenia) based on genome sequencing.</title>
        <authorList>
            <person name="Grover C.E."/>
            <person name="Arick M.A. 2nd"/>
            <person name="Thrash A."/>
            <person name="Conover J.L."/>
            <person name="Sanders W.S."/>
            <person name="Peterson D.G."/>
            <person name="Frelichowski J.E."/>
            <person name="Scheffler J.A."/>
            <person name="Scheffler B.E."/>
            <person name="Wendel J.F."/>
        </authorList>
    </citation>
    <scope>NUCLEOTIDE SEQUENCE [LARGE SCALE GENOMIC DNA]</scope>
    <source>
        <strain evidence="1">27</strain>
        <tissue evidence="1">Leaf</tissue>
    </source>
</reference>
<proteinExistence type="predicted"/>
<organism evidence="1 2">
    <name type="scientific">Gossypium davidsonii</name>
    <name type="common">Davidson's cotton</name>
    <name type="synonym">Gossypium klotzschianum subsp. davidsonii</name>
    <dbReference type="NCBI Taxonomy" id="34287"/>
    <lineage>
        <taxon>Eukaryota</taxon>
        <taxon>Viridiplantae</taxon>
        <taxon>Streptophyta</taxon>
        <taxon>Embryophyta</taxon>
        <taxon>Tracheophyta</taxon>
        <taxon>Spermatophyta</taxon>
        <taxon>Magnoliopsida</taxon>
        <taxon>eudicotyledons</taxon>
        <taxon>Gunneridae</taxon>
        <taxon>Pentapetalae</taxon>
        <taxon>rosids</taxon>
        <taxon>malvids</taxon>
        <taxon>Malvales</taxon>
        <taxon>Malvaceae</taxon>
        <taxon>Malvoideae</taxon>
        <taxon>Gossypium</taxon>
    </lineage>
</organism>
<dbReference type="SUPFAM" id="SSF58038">
    <property type="entry name" value="SNARE fusion complex"/>
    <property type="match status" value="1"/>
</dbReference>
<keyword evidence="2" id="KW-1185">Reference proteome</keyword>
<dbReference type="CDD" id="cd15841">
    <property type="entry name" value="SNARE_Qc"/>
    <property type="match status" value="1"/>
</dbReference>
<name>A0A7J8QYR1_GOSDV</name>
<evidence type="ECO:0008006" key="3">
    <source>
        <dbReference type="Google" id="ProtNLM"/>
    </source>
</evidence>
<comment type="caution">
    <text evidence="1">The sequence shown here is derived from an EMBL/GenBank/DDBJ whole genome shotgun (WGS) entry which is preliminary data.</text>
</comment>
<gene>
    <name evidence="1" type="ORF">Godav_019140</name>
</gene>
<feature type="non-terminal residue" evidence="1">
    <location>
        <position position="1"/>
    </location>
</feature>
<protein>
    <recommendedName>
        <fullName evidence="3">t-SNARE coiled-coil homology domain-containing protein</fullName>
    </recommendedName>
</protein>
<dbReference type="EMBL" id="JABFAC010000002">
    <property type="protein sequence ID" value="MBA0606714.1"/>
    <property type="molecule type" value="Genomic_DNA"/>
</dbReference>
<evidence type="ECO:0000313" key="2">
    <source>
        <dbReference type="Proteomes" id="UP000593561"/>
    </source>
</evidence>
<accession>A0A7J8QYR1</accession>
<dbReference type="Gene3D" id="1.20.5.110">
    <property type="match status" value="1"/>
</dbReference>
<sequence>MASSDTWIKEYNEAARIADDINGMISERISLPASGPETQRHASAIRRKITILGTRLDGLQSLLSRPTGKPLYVILILNRGAYMSEPVLDWYFDHISTDKEMNRRKDMVANLRSKANQMASAFNMSNFANRESLLGPETKQDAMSRTVGLDNSGLVAEQDEGLEKLEETVMSTKHIALAVNEELDLHTRL</sequence>
<dbReference type="Proteomes" id="UP000593561">
    <property type="component" value="Unassembled WGS sequence"/>
</dbReference>
<evidence type="ECO:0000313" key="1">
    <source>
        <dbReference type="EMBL" id="MBA0606714.1"/>
    </source>
</evidence>